<dbReference type="PANTHER" id="PTHR14226">
    <property type="entry name" value="NEUROPATHY TARGET ESTERASE/SWISS CHEESE D.MELANOGASTER"/>
    <property type="match status" value="1"/>
</dbReference>
<dbReference type="GO" id="GO:0016042">
    <property type="term" value="P:lipid catabolic process"/>
    <property type="evidence" value="ECO:0007669"/>
    <property type="project" value="UniProtKB-UniRule"/>
</dbReference>
<evidence type="ECO:0000256" key="1">
    <source>
        <dbReference type="ARBA" id="ARBA00022801"/>
    </source>
</evidence>
<feature type="short sequence motif" description="GXSXG" evidence="4">
    <location>
        <begin position="167"/>
        <end position="171"/>
    </location>
</feature>
<sequence>MRTLLADGKSLFDLDARGDSQAMLEAREDEHPVVEVLRKRVKAGTKPGSHGDGLKKKGGIRGRRAEERGPFLGDGKIFFALDPRGDSPGILGGGGDDPPGVGVFRKRVKGGKNPGFPGGGLKQSEAMASAKVGLAIEGGGMRGCVSAGMIAAVSTLGLMDTFDAVYGSSAGSLVGAYAIAGQEGMPRLGCSVYYDTLTGTGRHFIDTRQIFRSMGLGLFGTVVTRWRGIKELVRQKWGSPVLNLNYLLHDVVEKQRPLDWEGFWKKQATQPLHVIASGVTSKKAVVMTSKGGHFGTLRELTECMRASMLLPGITGPMVTLPNVDEPLVDSQLYEQIPFQTALDDECTHVLVMRSRPDGLSSKSRFPRRAKCEG</sequence>
<feature type="active site" description="Proton acceptor" evidence="4">
    <location>
        <position position="329"/>
    </location>
</feature>
<dbReference type="EMBL" id="FN648405">
    <property type="protein sequence ID" value="CBJ30949.1"/>
    <property type="molecule type" value="Genomic_DNA"/>
</dbReference>
<evidence type="ECO:0000256" key="4">
    <source>
        <dbReference type="PROSITE-ProRule" id="PRU01161"/>
    </source>
</evidence>
<dbReference type="InterPro" id="IPR016035">
    <property type="entry name" value="Acyl_Trfase/lysoPLipase"/>
</dbReference>
<comment type="caution">
    <text evidence="4">Lacks conserved residue(s) required for the propagation of feature annotation.</text>
</comment>
<reference evidence="6 7" key="1">
    <citation type="journal article" date="2010" name="Nature">
        <title>The Ectocarpus genome and the independent evolution of multicellularity in brown algae.</title>
        <authorList>
            <person name="Cock J.M."/>
            <person name="Sterck L."/>
            <person name="Rouze P."/>
            <person name="Scornet D."/>
            <person name="Allen A.E."/>
            <person name="Amoutzias G."/>
            <person name="Anthouard V."/>
            <person name="Artiguenave F."/>
            <person name="Aury J.M."/>
            <person name="Badger J.H."/>
            <person name="Beszteri B."/>
            <person name="Billiau K."/>
            <person name="Bonnet E."/>
            <person name="Bothwell J.H."/>
            <person name="Bowler C."/>
            <person name="Boyen C."/>
            <person name="Brownlee C."/>
            <person name="Carrano C.J."/>
            <person name="Charrier B."/>
            <person name="Cho G.Y."/>
            <person name="Coelho S.M."/>
            <person name="Collen J."/>
            <person name="Corre E."/>
            <person name="Da Silva C."/>
            <person name="Delage L."/>
            <person name="Delaroque N."/>
            <person name="Dittami S.M."/>
            <person name="Doulbeau S."/>
            <person name="Elias M."/>
            <person name="Farnham G."/>
            <person name="Gachon C.M."/>
            <person name="Gschloessl B."/>
            <person name="Heesch S."/>
            <person name="Jabbari K."/>
            <person name="Jubin C."/>
            <person name="Kawai H."/>
            <person name="Kimura K."/>
            <person name="Kloareg B."/>
            <person name="Kupper F.C."/>
            <person name="Lang D."/>
            <person name="Le Bail A."/>
            <person name="Leblanc C."/>
            <person name="Lerouge P."/>
            <person name="Lohr M."/>
            <person name="Lopez P.J."/>
            <person name="Martens C."/>
            <person name="Maumus F."/>
            <person name="Michel G."/>
            <person name="Miranda-Saavedra D."/>
            <person name="Morales J."/>
            <person name="Moreau H."/>
            <person name="Motomura T."/>
            <person name="Nagasato C."/>
            <person name="Napoli C.A."/>
            <person name="Nelson D.R."/>
            <person name="Nyvall-Collen P."/>
            <person name="Peters A.F."/>
            <person name="Pommier C."/>
            <person name="Potin P."/>
            <person name="Poulain J."/>
            <person name="Quesneville H."/>
            <person name="Read B."/>
            <person name="Rensing S.A."/>
            <person name="Ritter A."/>
            <person name="Rousvoal S."/>
            <person name="Samanta M."/>
            <person name="Samson G."/>
            <person name="Schroeder D.C."/>
            <person name="Segurens B."/>
            <person name="Strittmatter M."/>
            <person name="Tonon T."/>
            <person name="Tregear J.W."/>
            <person name="Valentin K."/>
            <person name="von Dassow P."/>
            <person name="Yamagishi T."/>
            <person name="Van de Peer Y."/>
            <person name="Wincker P."/>
        </authorList>
    </citation>
    <scope>NUCLEOTIDE SEQUENCE [LARGE SCALE GENOMIC DNA]</scope>
    <source>
        <strain evidence="7">Ec32 / CCAP1310/4</strain>
    </source>
</reference>
<dbReference type="Pfam" id="PF01734">
    <property type="entry name" value="Patatin"/>
    <property type="match status" value="1"/>
</dbReference>
<evidence type="ECO:0000259" key="5">
    <source>
        <dbReference type="PROSITE" id="PS51635"/>
    </source>
</evidence>
<dbReference type="PROSITE" id="PS51635">
    <property type="entry name" value="PNPLA"/>
    <property type="match status" value="1"/>
</dbReference>
<dbReference type="GO" id="GO:0016298">
    <property type="term" value="F:lipase activity"/>
    <property type="evidence" value="ECO:0007669"/>
    <property type="project" value="UniProtKB-ARBA"/>
</dbReference>
<accession>D7FS08</accession>
<feature type="active site" description="Nucleophile" evidence="4">
    <location>
        <position position="169"/>
    </location>
</feature>
<feature type="short sequence motif" description="GXGXXG" evidence="4">
    <location>
        <begin position="138"/>
        <end position="143"/>
    </location>
</feature>
<gene>
    <name evidence="6" type="ORF">Esi_0226_0025</name>
</gene>
<organism evidence="6 7">
    <name type="scientific">Ectocarpus siliculosus</name>
    <name type="common">Brown alga</name>
    <name type="synonym">Conferva siliculosa</name>
    <dbReference type="NCBI Taxonomy" id="2880"/>
    <lineage>
        <taxon>Eukaryota</taxon>
        <taxon>Sar</taxon>
        <taxon>Stramenopiles</taxon>
        <taxon>Ochrophyta</taxon>
        <taxon>PX clade</taxon>
        <taxon>Phaeophyceae</taxon>
        <taxon>Ectocarpales</taxon>
        <taxon>Ectocarpaceae</taxon>
        <taxon>Ectocarpus</taxon>
    </lineage>
</organism>
<dbReference type="EMBL" id="FN649751">
    <property type="protein sequence ID" value="CBJ30949.1"/>
    <property type="molecule type" value="Genomic_DNA"/>
</dbReference>
<dbReference type="SUPFAM" id="SSF52151">
    <property type="entry name" value="FabD/lysophospholipase-like"/>
    <property type="match status" value="1"/>
</dbReference>
<protein>
    <recommendedName>
        <fullName evidence="5">PNPLA domain-containing protein</fullName>
    </recommendedName>
</protein>
<dbReference type="AlphaFoldDB" id="D7FS08"/>
<dbReference type="GO" id="GO:0052689">
    <property type="term" value="F:carboxylic ester hydrolase activity"/>
    <property type="evidence" value="ECO:0007669"/>
    <property type="project" value="UniProtKB-ARBA"/>
</dbReference>
<dbReference type="PANTHER" id="PTHR14226:SF64">
    <property type="entry name" value="PNPLA DOMAIN-CONTAINING PROTEIN"/>
    <property type="match status" value="1"/>
</dbReference>
<dbReference type="Gene3D" id="3.40.1090.10">
    <property type="entry name" value="Cytosolic phospholipase A2 catalytic domain"/>
    <property type="match status" value="1"/>
</dbReference>
<dbReference type="InterPro" id="IPR002641">
    <property type="entry name" value="PNPLA_dom"/>
</dbReference>
<proteinExistence type="predicted"/>
<keyword evidence="1 4" id="KW-0378">Hydrolase</keyword>
<evidence type="ECO:0000313" key="7">
    <source>
        <dbReference type="Proteomes" id="UP000002630"/>
    </source>
</evidence>
<dbReference type="InParanoid" id="D7FS08"/>
<dbReference type="InterPro" id="IPR050301">
    <property type="entry name" value="NTE"/>
</dbReference>
<dbReference type="eggNOG" id="ENOG502RPUA">
    <property type="taxonomic scope" value="Eukaryota"/>
</dbReference>
<name>D7FS08_ECTSI</name>
<evidence type="ECO:0000256" key="2">
    <source>
        <dbReference type="ARBA" id="ARBA00022963"/>
    </source>
</evidence>
<evidence type="ECO:0000313" key="6">
    <source>
        <dbReference type="EMBL" id="CBJ30949.1"/>
    </source>
</evidence>
<dbReference type="Proteomes" id="UP000002630">
    <property type="component" value="Linkage Group LG26"/>
</dbReference>
<feature type="domain" description="PNPLA" evidence="5">
    <location>
        <begin position="134"/>
        <end position="342"/>
    </location>
</feature>
<evidence type="ECO:0000256" key="3">
    <source>
        <dbReference type="ARBA" id="ARBA00023098"/>
    </source>
</evidence>
<keyword evidence="2 4" id="KW-0442">Lipid degradation</keyword>
<keyword evidence="3 4" id="KW-0443">Lipid metabolism</keyword>
<dbReference type="OrthoDB" id="45309at2759"/>
<keyword evidence="7" id="KW-1185">Reference proteome</keyword>